<dbReference type="SUPFAM" id="SSF46785">
    <property type="entry name" value="Winged helix' DNA-binding domain"/>
    <property type="match status" value="1"/>
</dbReference>
<dbReference type="Pfam" id="PF03466">
    <property type="entry name" value="LysR_substrate"/>
    <property type="match status" value="1"/>
</dbReference>
<evidence type="ECO:0000256" key="1">
    <source>
        <dbReference type="ARBA" id="ARBA00009437"/>
    </source>
</evidence>
<gene>
    <name evidence="6" type="ORF">SAMN05216551_115106</name>
</gene>
<dbReference type="Pfam" id="PF00126">
    <property type="entry name" value="HTH_1"/>
    <property type="match status" value="1"/>
</dbReference>
<dbReference type="RefSeq" id="WP_091912657.1">
    <property type="nucleotide sequence ID" value="NZ_FNLO01000015.1"/>
</dbReference>
<dbReference type="Gene3D" id="3.40.190.290">
    <property type="match status" value="1"/>
</dbReference>
<dbReference type="SUPFAM" id="SSF53850">
    <property type="entry name" value="Periplasmic binding protein-like II"/>
    <property type="match status" value="1"/>
</dbReference>
<proteinExistence type="inferred from homology"/>
<dbReference type="InterPro" id="IPR000847">
    <property type="entry name" value="LysR_HTH_N"/>
</dbReference>
<accession>A0A1H2PV96</accession>
<evidence type="ECO:0000259" key="5">
    <source>
        <dbReference type="PROSITE" id="PS50931"/>
    </source>
</evidence>
<evidence type="ECO:0000313" key="6">
    <source>
        <dbReference type="EMBL" id="SDV51196.1"/>
    </source>
</evidence>
<dbReference type="InterPro" id="IPR005119">
    <property type="entry name" value="LysR_subst-bd"/>
</dbReference>
<keyword evidence="3 6" id="KW-0238">DNA-binding</keyword>
<sequence>MPRLKQIQTFVDVAARGSLSAAAQAEGVVPAIVGRRLNALEERLGVKLLIRTTRRVSLTREGELFLEDCQRILGELEEAEESIGAGIAAASGHLRVTAPAGFGRQHVAPLMPAFLETFPAVTLSLDLSDRVVDLVEEGYDCAVRLGDLPDSTLSAVRLGETPRVCVASPTYLARHGTPATPNDLHRHRCLVLGDGPHRQRGWTFTVDRKPLTVRVDGAMRCSDGAVIHAWCLAHQGLAWRSWWEVGEDVRAGRLVPVLDRHAAPPTGIHAVFPHRRHLPARVRALLDHLRAAYAGDRRLGPDDSMPALARPAQNL</sequence>
<dbReference type="OrthoDB" id="8705920at2"/>
<dbReference type="EMBL" id="FNLO01000015">
    <property type="protein sequence ID" value="SDV51196.1"/>
    <property type="molecule type" value="Genomic_DNA"/>
</dbReference>
<comment type="similarity">
    <text evidence="1">Belongs to the LysR transcriptional regulatory family.</text>
</comment>
<dbReference type="FunFam" id="3.40.190.290:FF:000001">
    <property type="entry name" value="Transcriptional regulator, LysR family"/>
    <property type="match status" value="1"/>
</dbReference>
<dbReference type="GO" id="GO:0003700">
    <property type="term" value="F:DNA-binding transcription factor activity"/>
    <property type="evidence" value="ECO:0007669"/>
    <property type="project" value="InterPro"/>
</dbReference>
<feature type="domain" description="HTH lysR-type" evidence="5">
    <location>
        <begin position="2"/>
        <end position="59"/>
    </location>
</feature>
<reference evidence="7" key="1">
    <citation type="submission" date="2016-09" db="EMBL/GenBank/DDBJ databases">
        <authorList>
            <person name="Varghese N."/>
            <person name="Submissions S."/>
        </authorList>
    </citation>
    <scope>NUCLEOTIDE SEQUENCE [LARGE SCALE GENOMIC DNA]</scope>
    <source>
        <strain evidence="7">JS23</strain>
    </source>
</reference>
<dbReference type="STRING" id="1770053.SAMN05216551_115106"/>
<dbReference type="GO" id="GO:0006351">
    <property type="term" value="P:DNA-templated transcription"/>
    <property type="evidence" value="ECO:0007669"/>
    <property type="project" value="TreeGrafter"/>
</dbReference>
<dbReference type="CDD" id="cd08422">
    <property type="entry name" value="PBP2_CrgA_like"/>
    <property type="match status" value="1"/>
</dbReference>
<dbReference type="AlphaFoldDB" id="A0A1H2PV96"/>
<dbReference type="PANTHER" id="PTHR30537:SF5">
    <property type="entry name" value="HTH-TYPE TRANSCRIPTIONAL ACTIVATOR TTDR-RELATED"/>
    <property type="match status" value="1"/>
</dbReference>
<keyword evidence="2" id="KW-0805">Transcription regulation</keyword>
<dbReference type="InterPro" id="IPR036390">
    <property type="entry name" value="WH_DNA-bd_sf"/>
</dbReference>
<dbReference type="InterPro" id="IPR036388">
    <property type="entry name" value="WH-like_DNA-bd_sf"/>
</dbReference>
<protein>
    <submittedName>
        <fullName evidence="6">DNA-binding transcriptional regulator, LysR family</fullName>
    </submittedName>
</protein>
<name>A0A1H2PV96_9BURK</name>
<dbReference type="InterPro" id="IPR058163">
    <property type="entry name" value="LysR-type_TF_proteobact-type"/>
</dbReference>
<evidence type="ECO:0000256" key="3">
    <source>
        <dbReference type="ARBA" id="ARBA00023125"/>
    </source>
</evidence>
<evidence type="ECO:0000313" key="7">
    <source>
        <dbReference type="Proteomes" id="UP000243719"/>
    </source>
</evidence>
<dbReference type="Proteomes" id="UP000243719">
    <property type="component" value="Unassembled WGS sequence"/>
</dbReference>
<dbReference type="Gene3D" id="1.10.10.10">
    <property type="entry name" value="Winged helix-like DNA-binding domain superfamily/Winged helix DNA-binding domain"/>
    <property type="match status" value="1"/>
</dbReference>
<dbReference type="GO" id="GO:0043565">
    <property type="term" value="F:sequence-specific DNA binding"/>
    <property type="evidence" value="ECO:0007669"/>
    <property type="project" value="TreeGrafter"/>
</dbReference>
<evidence type="ECO:0000256" key="4">
    <source>
        <dbReference type="ARBA" id="ARBA00023163"/>
    </source>
</evidence>
<keyword evidence="7" id="KW-1185">Reference proteome</keyword>
<keyword evidence="4" id="KW-0804">Transcription</keyword>
<dbReference type="PANTHER" id="PTHR30537">
    <property type="entry name" value="HTH-TYPE TRANSCRIPTIONAL REGULATOR"/>
    <property type="match status" value="1"/>
</dbReference>
<organism evidence="6 7">
    <name type="scientific">Chitinasiproducens palmae</name>
    <dbReference type="NCBI Taxonomy" id="1770053"/>
    <lineage>
        <taxon>Bacteria</taxon>
        <taxon>Pseudomonadati</taxon>
        <taxon>Pseudomonadota</taxon>
        <taxon>Betaproteobacteria</taxon>
        <taxon>Burkholderiales</taxon>
        <taxon>Burkholderiaceae</taxon>
        <taxon>Chitinasiproducens</taxon>
    </lineage>
</organism>
<dbReference type="PROSITE" id="PS50931">
    <property type="entry name" value="HTH_LYSR"/>
    <property type="match status" value="1"/>
</dbReference>
<evidence type="ECO:0000256" key="2">
    <source>
        <dbReference type="ARBA" id="ARBA00023015"/>
    </source>
</evidence>
<dbReference type="FunFam" id="1.10.10.10:FF:000001">
    <property type="entry name" value="LysR family transcriptional regulator"/>
    <property type="match status" value="1"/>
</dbReference>